<dbReference type="Proteomes" id="UP001201980">
    <property type="component" value="Unassembled WGS sequence"/>
</dbReference>
<dbReference type="InterPro" id="IPR036910">
    <property type="entry name" value="HMG_box_dom_sf"/>
</dbReference>
<dbReference type="EMBL" id="JAKWBI020000083">
    <property type="protein sequence ID" value="KAJ2903362.1"/>
    <property type="molecule type" value="Genomic_DNA"/>
</dbReference>
<organism evidence="5 6">
    <name type="scientific">Zalerion maritima</name>
    <dbReference type="NCBI Taxonomy" id="339359"/>
    <lineage>
        <taxon>Eukaryota</taxon>
        <taxon>Fungi</taxon>
        <taxon>Dikarya</taxon>
        <taxon>Ascomycota</taxon>
        <taxon>Pezizomycotina</taxon>
        <taxon>Sordariomycetes</taxon>
        <taxon>Lulworthiomycetidae</taxon>
        <taxon>Lulworthiales</taxon>
        <taxon>Lulworthiaceae</taxon>
        <taxon>Zalerion</taxon>
    </lineage>
</organism>
<evidence type="ECO:0000313" key="6">
    <source>
        <dbReference type="Proteomes" id="UP001201980"/>
    </source>
</evidence>
<name>A0AAD5RSQ2_9PEZI</name>
<proteinExistence type="predicted"/>
<dbReference type="PANTHER" id="PTHR10270">
    <property type="entry name" value="SOX TRANSCRIPTION FACTOR"/>
    <property type="match status" value="1"/>
</dbReference>
<dbReference type="SUPFAM" id="SSF47095">
    <property type="entry name" value="HMG-box"/>
    <property type="match status" value="1"/>
</dbReference>
<keyword evidence="3" id="KW-0539">Nucleus</keyword>
<evidence type="ECO:0000256" key="1">
    <source>
        <dbReference type="ARBA" id="ARBA00023125"/>
    </source>
</evidence>
<sequence length="274" mass="31218">MPITSTQDLGGPVHPSKMIDNGTPQDCAITFVLLGPGDEEVFVCLNRHVPLTAVMHIASGFCEMLNEERVYVSLDTIMNRYRVSRQNPSCDGNLQPVQEILHPYLRDQILTGIIGRPQLLEAVPMEEYTVPTRACSPPLATSAPTSPSSVGSVVSVGPNLISQSRRDYQNPLPAQNTLRHEAQVHLKPRNEPHIPRPRNKWILYRMHKSQELRKTNPDLKTGDISRLVSQLWSNESSDVQMFWAEKAKEEELEHKRKYPNYRYRARRHRKLGGR</sequence>
<feature type="domain" description="HMG box" evidence="4">
    <location>
        <begin position="194"/>
        <end position="262"/>
    </location>
</feature>
<protein>
    <recommendedName>
        <fullName evidence="4">HMG box domain-containing protein</fullName>
    </recommendedName>
</protein>
<keyword evidence="1 3" id="KW-0238">DNA-binding</keyword>
<dbReference type="InterPro" id="IPR050140">
    <property type="entry name" value="SRY-related_HMG-box_TF-like"/>
</dbReference>
<dbReference type="PROSITE" id="PS50118">
    <property type="entry name" value="HMG_BOX_2"/>
    <property type="match status" value="1"/>
</dbReference>
<evidence type="ECO:0000256" key="3">
    <source>
        <dbReference type="PROSITE-ProRule" id="PRU00267"/>
    </source>
</evidence>
<dbReference type="GO" id="GO:0000978">
    <property type="term" value="F:RNA polymerase II cis-regulatory region sequence-specific DNA binding"/>
    <property type="evidence" value="ECO:0007669"/>
    <property type="project" value="TreeGrafter"/>
</dbReference>
<keyword evidence="6" id="KW-1185">Reference proteome</keyword>
<dbReference type="Gene3D" id="1.10.30.10">
    <property type="entry name" value="High mobility group box domain"/>
    <property type="match status" value="1"/>
</dbReference>
<dbReference type="GO" id="GO:0001228">
    <property type="term" value="F:DNA-binding transcription activator activity, RNA polymerase II-specific"/>
    <property type="evidence" value="ECO:0007669"/>
    <property type="project" value="TreeGrafter"/>
</dbReference>
<dbReference type="AlphaFoldDB" id="A0AAD5RSQ2"/>
<evidence type="ECO:0000259" key="4">
    <source>
        <dbReference type="PROSITE" id="PS50118"/>
    </source>
</evidence>
<dbReference type="CDD" id="cd01389">
    <property type="entry name" value="HMG-box_ROX1-like"/>
    <property type="match status" value="1"/>
</dbReference>
<evidence type="ECO:0000313" key="5">
    <source>
        <dbReference type="EMBL" id="KAJ2903362.1"/>
    </source>
</evidence>
<dbReference type="GO" id="GO:0030154">
    <property type="term" value="P:cell differentiation"/>
    <property type="evidence" value="ECO:0007669"/>
    <property type="project" value="TreeGrafter"/>
</dbReference>
<dbReference type="InterPro" id="IPR009071">
    <property type="entry name" value="HMG_box_dom"/>
</dbReference>
<evidence type="ECO:0000256" key="2">
    <source>
        <dbReference type="ARBA" id="ARBA00023163"/>
    </source>
</evidence>
<dbReference type="Pfam" id="PF00505">
    <property type="entry name" value="HMG_box"/>
    <property type="match status" value="1"/>
</dbReference>
<gene>
    <name evidence="5" type="ORF">MKZ38_010027</name>
</gene>
<dbReference type="PANTHER" id="PTHR10270:SF161">
    <property type="entry name" value="SEX-DETERMINING REGION Y PROTEIN"/>
    <property type="match status" value="1"/>
</dbReference>
<reference evidence="5" key="1">
    <citation type="submission" date="2022-07" db="EMBL/GenBank/DDBJ databases">
        <title>Draft genome sequence of Zalerion maritima ATCC 34329, a (micro)plastics degrading marine fungus.</title>
        <authorList>
            <person name="Paco A."/>
            <person name="Goncalves M.F.M."/>
            <person name="Rocha-Santos T.A.P."/>
            <person name="Alves A."/>
        </authorList>
    </citation>
    <scope>NUCLEOTIDE SEQUENCE</scope>
    <source>
        <strain evidence="5">ATCC 34329</strain>
    </source>
</reference>
<accession>A0AAD5RSQ2</accession>
<keyword evidence="2" id="KW-0804">Transcription</keyword>
<dbReference type="GO" id="GO:0005634">
    <property type="term" value="C:nucleus"/>
    <property type="evidence" value="ECO:0007669"/>
    <property type="project" value="UniProtKB-UniRule"/>
</dbReference>
<comment type="caution">
    <text evidence="5">The sequence shown here is derived from an EMBL/GenBank/DDBJ whole genome shotgun (WGS) entry which is preliminary data.</text>
</comment>
<dbReference type="SMART" id="SM00398">
    <property type="entry name" value="HMG"/>
    <property type="match status" value="1"/>
</dbReference>
<feature type="DNA-binding region" description="HMG box" evidence="3">
    <location>
        <begin position="194"/>
        <end position="262"/>
    </location>
</feature>